<dbReference type="SMART" id="SM00530">
    <property type="entry name" value="HTH_XRE"/>
    <property type="match status" value="1"/>
</dbReference>
<dbReference type="Pfam" id="PF01381">
    <property type="entry name" value="HTH_3"/>
    <property type="match status" value="1"/>
</dbReference>
<feature type="domain" description="HTH cro/C1-type" evidence="2">
    <location>
        <begin position="10"/>
        <end position="64"/>
    </location>
</feature>
<dbReference type="GO" id="GO:0003677">
    <property type="term" value="F:DNA binding"/>
    <property type="evidence" value="ECO:0007669"/>
    <property type="project" value="UniProtKB-KW"/>
</dbReference>
<reference evidence="3 4" key="1">
    <citation type="submission" date="2017-07" db="EMBL/GenBank/DDBJ databases">
        <title>Annotated genome sequence of Bacterioplanes sanyensis isolated from Red Sea.</title>
        <authorList>
            <person name="Rehman Z.U."/>
        </authorList>
    </citation>
    <scope>NUCLEOTIDE SEQUENCE [LARGE SCALE GENOMIC DNA]</scope>
    <source>
        <strain evidence="3 4">NV9</strain>
    </source>
</reference>
<gene>
    <name evidence="3" type="ORF">CHH28_07315</name>
</gene>
<proteinExistence type="predicted"/>
<dbReference type="InterPro" id="IPR014710">
    <property type="entry name" value="RmlC-like_jellyroll"/>
</dbReference>
<dbReference type="InterPro" id="IPR050807">
    <property type="entry name" value="TransReg_Diox_bact_type"/>
</dbReference>
<dbReference type="InterPro" id="IPR001387">
    <property type="entry name" value="Cro/C1-type_HTH"/>
</dbReference>
<dbReference type="SUPFAM" id="SSF51182">
    <property type="entry name" value="RmlC-like cupins"/>
    <property type="match status" value="1"/>
</dbReference>
<dbReference type="KEGG" id="bsan:CHH28_07315"/>
<dbReference type="EMBL" id="CP022530">
    <property type="protein sequence ID" value="ASP38493.1"/>
    <property type="molecule type" value="Genomic_DNA"/>
</dbReference>
<dbReference type="OrthoDB" id="9792093at2"/>
<dbReference type="Proteomes" id="UP000202440">
    <property type="component" value="Chromosome"/>
</dbReference>
<protein>
    <submittedName>
        <fullName evidence="3">Transcriptional regulator</fullName>
    </submittedName>
</protein>
<name>A0A222FJS9_9GAMM</name>
<sequence>MSFDYLGALIRSYRQANKESLQSLANRSGVSRSMIAHIESNQTSPTLNTLAKLAEAMNIRIGDLVTPPRQGLPLNIYQANDENLVSSASSTMACHRLYQGPGGVPECYQFCFRRYGKTTFAANSSGRRKYLWLQKGVLTLYLAAESVQLQAGQLLPFDASRPHRFECRQGVLAEGIFWVNEEGG</sequence>
<dbReference type="InterPro" id="IPR010982">
    <property type="entry name" value="Lambda_DNA-bd_dom_sf"/>
</dbReference>
<evidence type="ECO:0000259" key="2">
    <source>
        <dbReference type="PROSITE" id="PS50943"/>
    </source>
</evidence>
<dbReference type="PANTHER" id="PTHR46797:SF1">
    <property type="entry name" value="METHYLPHOSPHONATE SYNTHASE"/>
    <property type="match status" value="1"/>
</dbReference>
<evidence type="ECO:0000256" key="1">
    <source>
        <dbReference type="ARBA" id="ARBA00023125"/>
    </source>
</evidence>
<evidence type="ECO:0000313" key="4">
    <source>
        <dbReference type="Proteomes" id="UP000202440"/>
    </source>
</evidence>
<dbReference type="PROSITE" id="PS50943">
    <property type="entry name" value="HTH_CROC1"/>
    <property type="match status" value="1"/>
</dbReference>
<accession>A0A222FJS9</accession>
<dbReference type="SUPFAM" id="SSF47413">
    <property type="entry name" value="lambda repressor-like DNA-binding domains"/>
    <property type="match status" value="1"/>
</dbReference>
<dbReference type="AlphaFoldDB" id="A0A222FJS9"/>
<dbReference type="Gene3D" id="2.60.120.10">
    <property type="entry name" value="Jelly Rolls"/>
    <property type="match status" value="1"/>
</dbReference>
<dbReference type="InterPro" id="IPR011051">
    <property type="entry name" value="RmlC_Cupin_sf"/>
</dbReference>
<keyword evidence="4" id="KW-1185">Reference proteome</keyword>
<dbReference type="Gene3D" id="1.10.260.40">
    <property type="entry name" value="lambda repressor-like DNA-binding domains"/>
    <property type="match status" value="1"/>
</dbReference>
<dbReference type="RefSeq" id="WP_094059685.1">
    <property type="nucleotide sequence ID" value="NZ_CP022530.1"/>
</dbReference>
<dbReference type="GO" id="GO:0005829">
    <property type="term" value="C:cytosol"/>
    <property type="evidence" value="ECO:0007669"/>
    <property type="project" value="TreeGrafter"/>
</dbReference>
<organism evidence="3 4">
    <name type="scientific">Bacterioplanes sanyensis</name>
    <dbReference type="NCBI Taxonomy" id="1249553"/>
    <lineage>
        <taxon>Bacteria</taxon>
        <taxon>Pseudomonadati</taxon>
        <taxon>Pseudomonadota</taxon>
        <taxon>Gammaproteobacteria</taxon>
        <taxon>Oceanospirillales</taxon>
        <taxon>Oceanospirillaceae</taxon>
        <taxon>Bacterioplanes</taxon>
    </lineage>
</organism>
<dbReference type="CDD" id="cd00093">
    <property type="entry name" value="HTH_XRE"/>
    <property type="match status" value="1"/>
</dbReference>
<evidence type="ECO:0000313" key="3">
    <source>
        <dbReference type="EMBL" id="ASP38493.1"/>
    </source>
</evidence>
<dbReference type="GO" id="GO:0003700">
    <property type="term" value="F:DNA-binding transcription factor activity"/>
    <property type="evidence" value="ECO:0007669"/>
    <property type="project" value="TreeGrafter"/>
</dbReference>
<keyword evidence="1" id="KW-0238">DNA-binding</keyword>
<dbReference type="PANTHER" id="PTHR46797">
    <property type="entry name" value="HTH-TYPE TRANSCRIPTIONAL REGULATOR"/>
    <property type="match status" value="1"/>
</dbReference>